<dbReference type="SUPFAM" id="SSF55811">
    <property type="entry name" value="Nudix"/>
    <property type="match status" value="1"/>
</dbReference>
<dbReference type="InterPro" id="IPR000086">
    <property type="entry name" value="NUDIX_hydrolase_dom"/>
</dbReference>
<feature type="domain" description="Nudix hydrolase" evidence="3">
    <location>
        <begin position="54"/>
        <end position="201"/>
    </location>
</feature>
<dbReference type="OrthoDB" id="77989at2759"/>
<dbReference type="InterPro" id="IPR020084">
    <property type="entry name" value="NUDIX_hydrolase_CS"/>
</dbReference>
<dbReference type="Gene3D" id="3.90.79.10">
    <property type="entry name" value="Nucleoside Triphosphate Pyrophosphohydrolase"/>
    <property type="match status" value="1"/>
</dbReference>
<feature type="region of interest" description="Disordered" evidence="2">
    <location>
        <begin position="95"/>
        <end position="116"/>
    </location>
</feature>
<feature type="region of interest" description="Disordered" evidence="2">
    <location>
        <begin position="254"/>
        <end position="288"/>
    </location>
</feature>
<feature type="compositionally biased region" description="Basic and acidic residues" evidence="2">
    <location>
        <begin position="101"/>
        <end position="116"/>
    </location>
</feature>
<dbReference type="Pfam" id="PF00293">
    <property type="entry name" value="NUDIX"/>
    <property type="match status" value="1"/>
</dbReference>
<feature type="compositionally biased region" description="Low complexity" evidence="2">
    <location>
        <begin position="262"/>
        <end position="278"/>
    </location>
</feature>
<proteinExistence type="predicted"/>
<dbReference type="Proteomes" id="UP000070544">
    <property type="component" value="Unassembled WGS sequence"/>
</dbReference>
<evidence type="ECO:0000259" key="3">
    <source>
        <dbReference type="PROSITE" id="PS51462"/>
    </source>
</evidence>
<keyword evidence="5" id="KW-1185">Reference proteome</keyword>
<dbReference type="EMBL" id="KQ965744">
    <property type="protein sequence ID" value="KXS17975.1"/>
    <property type="molecule type" value="Genomic_DNA"/>
</dbReference>
<evidence type="ECO:0000313" key="4">
    <source>
        <dbReference type="EMBL" id="KXS17975.1"/>
    </source>
</evidence>
<evidence type="ECO:0000256" key="2">
    <source>
        <dbReference type="SAM" id="MobiDB-lite"/>
    </source>
</evidence>
<feature type="region of interest" description="Disordered" evidence="2">
    <location>
        <begin position="416"/>
        <end position="438"/>
    </location>
</feature>
<dbReference type="GO" id="GO:0010945">
    <property type="term" value="F:coenzyme A diphosphatase activity"/>
    <property type="evidence" value="ECO:0007669"/>
    <property type="project" value="InterPro"/>
</dbReference>
<dbReference type="PROSITE" id="PS00893">
    <property type="entry name" value="NUDIX_BOX"/>
    <property type="match status" value="1"/>
</dbReference>
<dbReference type="InterPro" id="IPR045121">
    <property type="entry name" value="CoAse"/>
</dbReference>
<dbReference type="InterPro" id="IPR015797">
    <property type="entry name" value="NUDIX_hydrolase-like_dom_sf"/>
</dbReference>
<protein>
    <submittedName>
        <fullName evidence="4">NUDIX-domain-containing protein</fullName>
    </submittedName>
</protein>
<name>A0A139AN93_GONPJ</name>
<gene>
    <name evidence="4" type="ORF">M427DRAFT_54194</name>
</gene>
<sequence>MESPNDPISPLRFLSYHLTKLPVRKYNDHGKRASVVALIRVSPSASKLALYEEPDHSSTVDDFLAQAWVAEGTPEVLFCRRAINPRDRWSGHVAWPGGRQEPSETDHETAVRETHEEVGIDLSDTKRFLYVGELDQREVRGFAGREKWMTVCCFVYFQIVPATPPLKLQESEMAEAFWVPLAQLRDIATRSDPSSSPHWRPITYDMSAMLLDNKVARRLAKNWGHGGRALLELFRILAGLFFGKVSFGGIELSNSSPKPGTSEPKSVPQSPVSSSPTPGMTDSLEFSDIGEPEEDRLVKSMNLSLTDSLDHGTATESGWFNVSSSKRLSTASSAPSSQAGPVKATGDTLTTDQLKTVDVPPVLWGLTLWMTSDLIDLTFPPENVPPFPLHYHTNPKFGAWDVQAFMKLVHRESSGLHRRKPMRNSTRADGEDSGDLIPLGTAESVDGGEFGESAGESSVQISYAVALQVSLVASLVTRLTFASLLLWKAKNMLAHIVA</sequence>
<dbReference type="PANTHER" id="PTHR12992">
    <property type="entry name" value="NUDIX HYDROLASE"/>
    <property type="match status" value="1"/>
</dbReference>
<evidence type="ECO:0000313" key="5">
    <source>
        <dbReference type="Proteomes" id="UP000070544"/>
    </source>
</evidence>
<reference evidence="4 5" key="1">
    <citation type="journal article" date="2015" name="Genome Biol. Evol.">
        <title>Phylogenomic analyses indicate that early fungi evolved digesting cell walls of algal ancestors of land plants.</title>
        <authorList>
            <person name="Chang Y."/>
            <person name="Wang S."/>
            <person name="Sekimoto S."/>
            <person name="Aerts A.L."/>
            <person name="Choi C."/>
            <person name="Clum A."/>
            <person name="LaButti K.M."/>
            <person name="Lindquist E.A."/>
            <person name="Yee Ngan C."/>
            <person name="Ohm R.A."/>
            <person name="Salamov A.A."/>
            <person name="Grigoriev I.V."/>
            <person name="Spatafora J.W."/>
            <person name="Berbee M.L."/>
        </authorList>
    </citation>
    <scope>NUCLEOTIDE SEQUENCE [LARGE SCALE GENOMIC DNA]</scope>
    <source>
        <strain evidence="4 5">JEL478</strain>
    </source>
</reference>
<dbReference type="AlphaFoldDB" id="A0A139AN93"/>
<keyword evidence="1" id="KW-0378">Hydrolase</keyword>
<dbReference type="CDD" id="cd03426">
    <property type="entry name" value="NUDIX_CoAse_Nudt7"/>
    <property type="match status" value="1"/>
</dbReference>
<dbReference type="PANTHER" id="PTHR12992:SF44">
    <property type="entry name" value="NUDIX HYDROLASE DOMAIN-CONTAINING PROTEIN"/>
    <property type="match status" value="1"/>
</dbReference>
<accession>A0A139AN93</accession>
<organism evidence="4 5">
    <name type="scientific">Gonapodya prolifera (strain JEL478)</name>
    <name type="common">Monoblepharis prolifera</name>
    <dbReference type="NCBI Taxonomy" id="1344416"/>
    <lineage>
        <taxon>Eukaryota</taxon>
        <taxon>Fungi</taxon>
        <taxon>Fungi incertae sedis</taxon>
        <taxon>Chytridiomycota</taxon>
        <taxon>Chytridiomycota incertae sedis</taxon>
        <taxon>Monoblepharidomycetes</taxon>
        <taxon>Monoblepharidales</taxon>
        <taxon>Gonapodyaceae</taxon>
        <taxon>Gonapodya</taxon>
    </lineage>
</organism>
<dbReference type="PROSITE" id="PS51462">
    <property type="entry name" value="NUDIX"/>
    <property type="match status" value="1"/>
</dbReference>
<dbReference type="STRING" id="1344416.A0A139AN93"/>
<evidence type="ECO:0000256" key="1">
    <source>
        <dbReference type="ARBA" id="ARBA00022801"/>
    </source>
</evidence>